<sequence length="297" mass="30049">MSALVMALVSGSPVALPAADEVEFPHVPLGVKSIAGGVVVKDGVAVEGADVLVLSMPADLESVPIGGLVYPRTVGAASTDALGRFTVNVDPAAIPPGHADEDGAVRIELVIADDEHEVRWNDTAVPARHPVRVGGAPRCGGEGRTACRLGEPAHLIPVGVGGTDRLKVVVEVPPGAYVTPLWSSAHYRSLGGSLPLQVVADLGAMPSVRDVNDALSGEWPGTLDGEFPGSADPGSSRDPVPLVAVTAPPLLDVVTVSAAPVPAMPRDPTFAEIAARLRSGRITAAQMVAGTLGATGG</sequence>
<evidence type="ECO:0000313" key="2">
    <source>
        <dbReference type="EMBL" id="MBB5631230.1"/>
    </source>
</evidence>
<gene>
    <name evidence="2" type="ORF">BJ981_006994</name>
</gene>
<keyword evidence="3" id="KW-1185">Reference proteome</keyword>
<dbReference type="AlphaFoldDB" id="A0A7W8ZC86"/>
<dbReference type="RefSeq" id="WP_184617556.1">
    <property type="nucleotide sequence ID" value="NZ_BOOS01000009.1"/>
</dbReference>
<comment type="caution">
    <text evidence="2">The sequence shown here is derived from an EMBL/GenBank/DDBJ whole genome shotgun (WGS) entry which is preliminary data.</text>
</comment>
<dbReference type="EMBL" id="JACHBR010000002">
    <property type="protein sequence ID" value="MBB5631230.1"/>
    <property type="molecule type" value="Genomic_DNA"/>
</dbReference>
<evidence type="ECO:0000313" key="3">
    <source>
        <dbReference type="Proteomes" id="UP000588112"/>
    </source>
</evidence>
<reference evidence="2 3" key="1">
    <citation type="submission" date="2020-08" db="EMBL/GenBank/DDBJ databases">
        <title>Sequencing the genomes of 1000 actinobacteria strains.</title>
        <authorList>
            <person name="Klenk H.-P."/>
        </authorList>
    </citation>
    <scope>NUCLEOTIDE SEQUENCE [LARGE SCALE GENOMIC DNA]</scope>
    <source>
        <strain evidence="2 3">DSM 45790</strain>
    </source>
</reference>
<feature type="region of interest" description="Disordered" evidence="1">
    <location>
        <begin position="215"/>
        <end position="240"/>
    </location>
</feature>
<proteinExistence type="predicted"/>
<evidence type="ECO:0000256" key="1">
    <source>
        <dbReference type="SAM" id="MobiDB-lite"/>
    </source>
</evidence>
<accession>A0A7W8ZC86</accession>
<protein>
    <submittedName>
        <fullName evidence="2">Uncharacterized protein</fullName>
    </submittedName>
</protein>
<organism evidence="2 3">
    <name type="scientific">Sphaerisporangium krabiense</name>
    <dbReference type="NCBI Taxonomy" id="763782"/>
    <lineage>
        <taxon>Bacteria</taxon>
        <taxon>Bacillati</taxon>
        <taxon>Actinomycetota</taxon>
        <taxon>Actinomycetes</taxon>
        <taxon>Streptosporangiales</taxon>
        <taxon>Streptosporangiaceae</taxon>
        <taxon>Sphaerisporangium</taxon>
    </lineage>
</organism>
<name>A0A7W8ZC86_9ACTN</name>
<dbReference type="Proteomes" id="UP000588112">
    <property type="component" value="Unassembled WGS sequence"/>
</dbReference>